<dbReference type="Proteomes" id="UP000628448">
    <property type="component" value="Unassembled WGS sequence"/>
</dbReference>
<name>A0A931GYT7_9BACT</name>
<dbReference type="AlphaFoldDB" id="A0A931GYT7"/>
<accession>A0A931GYT7</accession>
<reference evidence="1" key="1">
    <citation type="submission" date="2020-11" db="EMBL/GenBank/DDBJ databases">
        <title>Bacterial whole genome sequence for Panacibacter sp. DH6.</title>
        <authorList>
            <person name="Le V."/>
            <person name="Ko S."/>
            <person name="Ahn C.-Y."/>
            <person name="Oh H.-M."/>
        </authorList>
    </citation>
    <scope>NUCLEOTIDE SEQUENCE</scope>
    <source>
        <strain evidence="1">DH6</strain>
    </source>
</reference>
<keyword evidence="2" id="KW-1185">Reference proteome</keyword>
<dbReference type="RefSeq" id="WP_196991782.1">
    <property type="nucleotide sequence ID" value="NZ_JADWYR010000002.1"/>
</dbReference>
<gene>
    <name evidence="1" type="ORF">I5907_15830</name>
</gene>
<evidence type="ECO:0000313" key="2">
    <source>
        <dbReference type="Proteomes" id="UP000628448"/>
    </source>
</evidence>
<comment type="caution">
    <text evidence="1">The sequence shown here is derived from an EMBL/GenBank/DDBJ whole genome shotgun (WGS) entry which is preliminary data.</text>
</comment>
<organism evidence="1 2">
    <name type="scientific">Panacibacter microcysteis</name>
    <dbReference type="NCBI Taxonomy" id="2793269"/>
    <lineage>
        <taxon>Bacteria</taxon>
        <taxon>Pseudomonadati</taxon>
        <taxon>Bacteroidota</taxon>
        <taxon>Chitinophagia</taxon>
        <taxon>Chitinophagales</taxon>
        <taxon>Chitinophagaceae</taxon>
        <taxon>Panacibacter</taxon>
    </lineage>
</organism>
<sequence>MQTQTFKSLLEELDGTLKNYNMQDYEKLQSPLPDKEIDEYLRELKINDENLKALFRWKNGEKENSYCQMMEYGGLQSLKSIKESQSSFKLYDPLLIEIITDNGEESILFNNKPGTHYGKLYMYSVPQLYIEQPISYFDSLEAMVKTIIEGYKEKAFKRKTQKKRLHIDYDKFAAIAKKINKKSAYWKKHNPLKPEEWYEI</sequence>
<proteinExistence type="predicted"/>
<dbReference type="EMBL" id="JADWYR010000002">
    <property type="protein sequence ID" value="MBG9377712.1"/>
    <property type="molecule type" value="Genomic_DNA"/>
</dbReference>
<evidence type="ECO:0000313" key="1">
    <source>
        <dbReference type="EMBL" id="MBG9377712.1"/>
    </source>
</evidence>
<evidence type="ECO:0008006" key="3">
    <source>
        <dbReference type="Google" id="ProtNLM"/>
    </source>
</evidence>
<protein>
    <recommendedName>
        <fullName evidence="3">SMI1/KNR4 family protein</fullName>
    </recommendedName>
</protein>